<dbReference type="InterPro" id="IPR046347">
    <property type="entry name" value="bZIP_sf"/>
</dbReference>
<feature type="region of interest" description="Disordered" evidence="3">
    <location>
        <begin position="58"/>
        <end position="78"/>
    </location>
</feature>
<evidence type="ECO:0000256" key="3">
    <source>
        <dbReference type="SAM" id="MobiDB-lite"/>
    </source>
</evidence>
<dbReference type="Pfam" id="PF00170">
    <property type="entry name" value="bZIP_1"/>
    <property type="match status" value="1"/>
</dbReference>
<reference evidence="5" key="1">
    <citation type="submission" date="2023-03" db="EMBL/GenBank/DDBJ databases">
        <title>Complete genome of Cladonia borealis.</title>
        <authorList>
            <person name="Park H."/>
        </authorList>
    </citation>
    <scope>NUCLEOTIDE SEQUENCE</scope>
    <source>
        <strain evidence="5">ANT050790</strain>
    </source>
</reference>
<name>A0AA39QXL8_9LECA</name>
<dbReference type="SUPFAM" id="SSF57959">
    <property type="entry name" value="Leucine zipper domain"/>
    <property type="match status" value="1"/>
</dbReference>
<accession>A0AA39QXL8</accession>
<dbReference type="PROSITE" id="PS50217">
    <property type="entry name" value="BZIP"/>
    <property type="match status" value="1"/>
</dbReference>
<dbReference type="GO" id="GO:0090575">
    <property type="term" value="C:RNA polymerase II transcription regulator complex"/>
    <property type="evidence" value="ECO:0007669"/>
    <property type="project" value="TreeGrafter"/>
</dbReference>
<proteinExistence type="predicted"/>
<dbReference type="PANTHER" id="PTHR40621">
    <property type="entry name" value="TRANSCRIPTION FACTOR KAPC-RELATED"/>
    <property type="match status" value="1"/>
</dbReference>
<dbReference type="GO" id="GO:0000976">
    <property type="term" value="F:transcription cis-regulatory region binding"/>
    <property type="evidence" value="ECO:0007669"/>
    <property type="project" value="InterPro"/>
</dbReference>
<dbReference type="EMBL" id="JAFEKC020000017">
    <property type="protein sequence ID" value="KAK0510301.1"/>
    <property type="molecule type" value="Genomic_DNA"/>
</dbReference>
<feature type="region of interest" description="Disordered" evidence="3">
    <location>
        <begin position="183"/>
        <end position="204"/>
    </location>
</feature>
<dbReference type="PROSITE" id="PS00036">
    <property type="entry name" value="BZIP_BASIC"/>
    <property type="match status" value="1"/>
</dbReference>
<dbReference type="SMART" id="SM00338">
    <property type="entry name" value="BRLZ"/>
    <property type="match status" value="1"/>
</dbReference>
<sequence length="318" mass="35643">MDYSSYYAPPTQPYPFFSLPGKPEHPYTPQDEPQHDPLDAFNDPNAFNHYFEQPMQYNTNHIVPPPASPPHSIHRPSISHALPYESSNSLANEVVIDPEYDQAQGRGSSDDDKDNLTPAQSRRKAQNRAAQRAFRERKERHVKDLELKLKSMESRSTDLMSDNERLKRELDRVATQNEILRATTTPRRLPHQEPSQPTNINRASHSPDMLDPGRMSYSPSTFNATFADHHAPGVDPNQPMSHRIAISATTGERLLSTGAAWDLIQNNELYRSGLVDIAEVADKLKERITCDGIGPTFAEADVIRAIEDSVGAAGDELI</sequence>
<dbReference type="GO" id="GO:0001228">
    <property type="term" value="F:DNA-binding transcription activator activity, RNA polymerase II-specific"/>
    <property type="evidence" value="ECO:0007669"/>
    <property type="project" value="TreeGrafter"/>
</dbReference>
<evidence type="ECO:0000313" key="6">
    <source>
        <dbReference type="Proteomes" id="UP001166286"/>
    </source>
</evidence>
<dbReference type="InterPro" id="IPR004827">
    <property type="entry name" value="bZIP"/>
</dbReference>
<comment type="caution">
    <text evidence="5">The sequence shown here is derived from an EMBL/GenBank/DDBJ whole genome shotgun (WGS) entry which is preliminary data.</text>
</comment>
<keyword evidence="6" id="KW-1185">Reference proteome</keyword>
<evidence type="ECO:0000256" key="1">
    <source>
        <dbReference type="ARBA" id="ARBA00004123"/>
    </source>
</evidence>
<organism evidence="5 6">
    <name type="scientific">Cladonia borealis</name>
    <dbReference type="NCBI Taxonomy" id="184061"/>
    <lineage>
        <taxon>Eukaryota</taxon>
        <taxon>Fungi</taxon>
        <taxon>Dikarya</taxon>
        <taxon>Ascomycota</taxon>
        <taxon>Pezizomycotina</taxon>
        <taxon>Lecanoromycetes</taxon>
        <taxon>OSLEUM clade</taxon>
        <taxon>Lecanoromycetidae</taxon>
        <taxon>Lecanorales</taxon>
        <taxon>Lecanorineae</taxon>
        <taxon>Cladoniaceae</taxon>
        <taxon>Cladonia</taxon>
    </lineage>
</organism>
<feature type="domain" description="BZIP" evidence="4">
    <location>
        <begin position="117"/>
        <end position="180"/>
    </location>
</feature>
<keyword evidence="2" id="KW-0539">Nucleus</keyword>
<evidence type="ECO:0000313" key="5">
    <source>
        <dbReference type="EMBL" id="KAK0510301.1"/>
    </source>
</evidence>
<feature type="compositionally biased region" description="Polar residues" evidence="3">
    <location>
        <begin position="193"/>
        <end position="204"/>
    </location>
</feature>
<evidence type="ECO:0000259" key="4">
    <source>
        <dbReference type="PROSITE" id="PS50217"/>
    </source>
</evidence>
<dbReference type="Proteomes" id="UP001166286">
    <property type="component" value="Unassembled WGS sequence"/>
</dbReference>
<dbReference type="Gene3D" id="1.20.5.170">
    <property type="match status" value="1"/>
</dbReference>
<protein>
    <recommendedName>
        <fullName evidence="4">BZIP domain-containing protein</fullName>
    </recommendedName>
</protein>
<dbReference type="Gene3D" id="1.10.238.100">
    <property type="entry name" value="YAP1 redox domain. Chain B"/>
    <property type="match status" value="1"/>
</dbReference>
<feature type="region of interest" description="Disordered" evidence="3">
    <location>
        <begin position="1"/>
        <end position="43"/>
    </location>
</feature>
<dbReference type="CDD" id="cd14688">
    <property type="entry name" value="bZIP_YAP"/>
    <property type="match status" value="1"/>
</dbReference>
<evidence type="ECO:0000256" key="2">
    <source>
        <dbReference type="ARBA" id="ARBA00023242"/>
    </source>
</evidence>
<dbReference type="InterPro" id="IPR050936">
    <property type="entry name" value="AP-1-like"/>
</dbReference>
<dbReference type="AlphaFoldDB" id="A0AA39QXL8"/>
<gene>
    <name evidence="5" type="ORF">JMJ35_007695</name>
</gene>
<feature type="region of interest" description="Disordered" evidence="3">
    <location>
        <begin position="102"/>
        <end position="139"/>
    </location>
</feature>
<dbReference type="PANTHER" id="PTHR40621:SF8">
    <property type="entry name" value="AP-1-LIKE TRANSCRIPTION FACTOR YAP3"/>
    <property type="match status" value="1"/>
</dbReference>
<comment type="subcellular location">
    <subcellularLocation>
        <location evidence="1">Nucleus</location>
    </subcellularLocation>
</comment>